<proteinExistence type="predicted"/>
<name>A0A1I0UFP4_9GAMM</name>
<sequence>MNQRPCLSDPDVQAMAQAARAFARQQQWPVTVAIVDDGGHLLHLQRLEDASPMSVEMATAKARTAALTRRPTQFYEELILGQGRLSFLATPMTGLLEGGLPIRIGDTVVGAIAVSGVTSAQDTQVAQAGIDALNRD</sequence>
<dbReference type="Gene3D" id="3.30.450.150">
    <property type="entry name" value="Haem-degrading domain"/>
    <property type="match status" value="1"/>
</dbReference>
<gene>
    <name evidence="1" type="ORF">WP8S17C03_26600</name>
</gene>
<dbReference type="Proteomes" id="UP000515591">
    <property type="component" value="Chromosome"/>
</dbReference>
<evidence type="ECO:0000313" key="2">
    <source>
        <dbReference type="Proteomes" id="UP000515591"/>
    </source>
</evidence>
<dbReference type="Pfam" id="PF03928">
    <property type="entry name" value="HbpS-like"/>
    <property type="match status" value="1"/>
</dbReference>
<dbReference type="EMBL" id="AP022213">
    <property type="protein sequence ID" value="BBT16611.1"/>
    <property type="molecule type" value="Genomic_DNA"/>
</dbReference>
<evidence type="ECO:0000313" key="1">
    <source>
        <dbReference type="EMBL" id="BBT16611.1"/>
    </source>
</evidence>
<dbReference type="InterPro" id="IPR052517">
    <property type="entry name" value="GlcG_carb_metab_protein"/>
</dbReference>
<reference evidence="1 2" key="1">
    <citation type="submission" date="2019-12" db="EMBL/GenBank/DDBJ databases">
        <title>complete genome sequences of Pseudomonas otitidis str. WP8-S17-CRE-03 isolated from wastewater treatment plant effluent.</title>
        <authorList>
            <person name="Sekizuka T."/>
            <person name="Itokawa K."/>
            <person name="Yatsu K."/>
            <person name="Inamine Y."/>
            <person name="Kuroda M."/>
        </authorList>
    </citation>
    <scope>NUCLEOTIDE SEQUENCE [LARGE SCALE GENOMIC DNA]</scope>
    <source>
        <strain evidence="1 2">WP8-S17-CRE-03</strain>
    </source>
</reference>
<organism evidence="1 2">
    <name type="scientific">Metapseudomonas otitidis</name>
    <dbReference type="NCBI Taxonomy" id="319939"/>
    <lineage>
        <taxon>Bacteria</taxon>
        <taxon>Pseudomonadati</taxon>
        <taxon>Pseudomonadota</taxon>
        <taxon>Gammaproteobacteria</taxon>
        <taxon>Pseudomonadales</taxon>
        <taxon>Pseudomonadaceae</taxon>
        <taxon>Metapseudomonas</taxon>
    </lineage>
</organism>
<dbReference type="PANTHER" id="PTHR34309:SF1">
    <property type="entry name" value="PROTEIN GLCG"/>
    <property type="match status" value="1"/>
</dbReference>
<dbReference type="SUPFAM" id="SSF143744">
    <property type="entry name" value="GlcG-like"/>
    <property type="match status" value="1"/>
</dbReference>
<accession>A0A1I0UFP4</accession>
<dbReference type="AlphaFoldDB" id="A0A1I0UFP4"/>
<dbReference type="PANTHER" id="PTHR34309">
    <property type="entry name" value="SLR1406 PROTEIN"/>
    <property type="match status" value="1"/>
</dbReference>
<dbReference type="InterPro" id="IPR005624">
    <property type="entry name" value="PduO/GlcC-like"/>
</dbReference>
<dbReference type="RefSeq" id="WP_074971180.1">
    <property type="nucleotide sequence ID" value="NZ_AP022213.1"/>
</dbReference>
<dbReference type="STRING" id="319939.SAMN05216263_111117"/>
<protein>
    <submittedName>
        <fullName evidence="1">Uncharacterized protein</fullName>
    </submittedName>
</protein>
<dbReference type="InterPro" id="IPR038084">
    <property type="entry name" value="PduO/GlcC-like_sf"/>
</dbReference>